<dbReference type="InterPro" id="IPR020084">
    <property type="entry name" value="NUDIX_hydrolase_CS"/>
</dbReference>
<proteinExistence type="inferred from homology"/>
<dbReference type="EMBL" id="PEBD01000010">
    <property type="protein sequence ID" value="PHV65891.1"/>
    <property type="molecule type" value="Genomic_DNA"/>
</dbReference>
<dbReference type="RefSeq" id="WP_099384190.1">
    <property type="nucleotide sequence ID" value="NZ_PEBD01000010.1"/>
</dbReference>
<keyword evidence="3 5" id="KW-0378">Hydrolase</keyword>
<keyword evidence="4" id="KW-0460">Magnesium</keyword>
<evidence type="ECO:0000256" key="1">
    <source>
        <dbReference type="ARBA" id="ARBA00001946"/>
    </source>
</evidence>
<protein>
    <submittedName>
        <fullName evidence="7">NUDIX hydrolase</fullName>
    </submittedName>
</protein>
<evidence type="ECO:0000313" key="7">
    <source>
        <dbReference type="EMBL" id="PHV65891.1"/>
    </source>
</evidence>
<dbReference type="Gene3D" id="3.90.79.10">
    <property type="entry name" value="Nucleoside Triphosphate Pyrophosphohydrolase"/>
    <property type="match status" value="1"/>
</dbReference>
<dbReference type="CDD" id="cd03673">
    <property type="entry name" value="NUDIX_Ap6A_hydrolase"/>
    <property type="match status" value="1"/>
</dbReference>
<evidence type="ECO:0000259" key="6">
    <source>
        <dbReference type="PROSITE" id="PS51462"/>
    </source>
</evidence>
<dbReference type="InterPro" id="IPR000086">
    <property type="entry name" value="NUDIX_hydrolase_dom"/>
</dbReference>
<dbReference type="PANTHER" id="PTHR43222">
    <property type="entry name" value="NUDIX HYDROLASE 23"/>
    <property type="match status" value="1"/>
</dbReference>
<sequence length="307" mass="34015">MSKAADGKNTVVYAAGGVVWRENSAGDVEVVIVHRPRYDDWTLPKGKVEPGETLISTAVREIREETGYDVRLVRHLRMVSYDLRGPGRKHVHYWSAEAVGGSFTPNHEVDEIRWLPIEAAAEQLSFRLDQKVLATFEQLPARLDTVLLVRHAKAGRKSRYHGDDRLRPLEKVGRTQSEALLGQLLAFGPTHVHSADRVRCEQTVAPLADELGVSIISEPSLAEEAFNEDPKPGRRRIREIGCESGIHVVCSQGKVIPPLMKWWSAHDGVKLPPARNRKASVWVLSLLDGKLVAANHIDSPLPGNPGT</sequence>
<dbReference type="SMART" id="SM00855">
    <property type="entry name" value="PGAM"/>
    <property type="match status" value="1"/>
</dbReference>
<gene>
    <name evidence="7" type="ORF">CSW57_19600</name>
</gene>
<dbReference type="CDD" id="cd07067">
    <property type="entry name" value="HP_PGM_like"/>
    <property type="match status" value="1"/>
</dbReference>
<dbReference type="InterPro" id="IPR020476">
    <property type="entry name" value="Nudix_hydrolase"/>
</dbReference>
<accession>A0A2G3PJA2</accession>
<dbReference type="PANTHER" id="PTHR43222:SF9">
    <property type="entry name" value="8-OXO-(D)GTP PHOSPHATASE"/>
    <property type="match status" value="1"/>
</dbReference>
<dbReference type="Proteomes" id="UP000225108">
    <property type="component" value="Unassembled WGS sequence"/>
</dbReference>
<evidence type="ECO:0000256" key="5">
    <source>
        <dbReference type="RuleBase" id="RU003476"/>
    </source>
</evidence>
<evidence type="ECO:0000256" key="4">
    <source>
        <dbReference type="ARBA" id="ARBA00022842"/>
    </source>
</evidence>
<name>A0A2G3PJA2_WILMA</name>
<dbReference type="InterPro" id="IPR015797">
    <property type="entry name" value="NUDIX_hydrolase-like_dom_sf"/>
</dbReference>
<comment type="caution">
    <text evidence="7">The sequence shown here is derived from an EMBL/GenBank/DDBJ whole genome shotgun (WGS) entry which is preliminary data.</text>
</comment>
<dbReference type="InterPro" id="IPR013078">
    <property type="entry name" value="His_Pase_superF_clade-1"/>
</dbReference>
<organism evidence="7 8">
    <name type="scientific">Williamsia marianensis</name>
    <dbReference type="NCBI Taxonomy" id="85044"/>
    <lineage>
        <taxon>Bacteria</taxon>
        <taxon>Bacillati</taxon>
        <taxon>Actinomycetota</taxon>
        <taxon>Actinomycetes</taxon>
        <taxon>Mycobacteriales</taxon>
        <taxon>Nocardiaceae</taxon>
        <taxon>Williamsia</taxon>
    </lineage>
</organism>
<dbReference type="AlphaFoldDB" id="A0A2G3PJA2"/>
<comment type="cofactor">
    <cofactor evidence="1">
        <name>Mg(2+)</name>
        <dbReference type="ChEBI" id="CHEBI:18420"/>
    </cofactor>
</comment>
<dbReference type="Pfam" id="PF00300">
    <property type="entry name" value="His_Phos_1"/>
    <property type="match status" value="1"/>
</dbReference>
<dbReference type="SUPFAM" id="SSF53254">
    <property type="entry name" value="Phosphoglycerate mutase-like"/>
    <property type="match status" value="1"/>
</dbReference>
<dbReference type="SUPFAM" id="SSF55811">
    <property type="entry name" value="Nudix"/>
    <property type="match status" value="1"/>
</dbReference>
<evidence type="ECO:0000256" key="3">
    <source>
        <dbReference type="ARBA" id="ARBA00022801"/>
    </source>
</evidence>
<dbReference type="GO" id="GO:0016787">
    <property type="term" value="F:hydrolase activity"/>
    <property type="evidence" value="ECO:0007669"/>
    <property type="project" value="UniProtKB-KW"/>
</dbReference>
<evidence type="ECO:0000256" key="2">
    <source>
        <dbReference type="ARBA" id="ARBA00005582"/>
    </source>
</evidence>
<dbReference type="PRINTS" id="PR00502">
    <property type="entry name" value="NUDIXFAMILY"/>
</dbReference>
<dbReference type="Gene3D" id="3.40.50.1240">
    <property type="entry name" value="Phosphoglycerate mutase-like"/>
    <property type="match status" value="1"/>
</dbReference>
<feature type="domain" description="Nudix hydrolase" evidence="6">
    <location>
        <begin position="10"/>
        <end position="137"/>
    </location>
</feature>
<reference evidence="7 8" key="1">
    <citation type="submission" date="2017-10" db="EMBL/GenBank/DDBJ databases">
        <title>The draft genome sequence of Williamsia sp. BULT 1.1 isolated from the semi-arid grassland soils from South Africa.</title>
        <authorList>
            <person name="Kabwe M.H."/>
            <person name="Govender N."/>
            <person name="Mutseka Lunga P."/>
            <person name="Vikram S."/>
            <person name="Makhalanyane T.P."/>
        </authorList>
    </citation>
    <scope>NUCLEOTIDE SEQUENCE [LARGE SCALE GENOMIC DNA]</scope>
    <source>
        <strain evidence="7 8">BULT 1.1</strain>
    </source>
</reference>
<dbReference type="PROSITE" id="PS51462">
    <property type="entry name" value="NUDIX"/>
    <property type="match status" value="1"/>
</dbReference>
<evidence type="ECO:0000313" key="8">
    <source>
        <dbReference type="Proteomes" id="UP000225108"/>
    </source>
</evidence>
<dbReference type="PROSITE" id="PS00893">
    <property type="entry name" value="NUDIX_BOX"/>
    <property type="match status" value="1"/>
</dbReference>
<dbReference type="Pfam" id="PF00293">
    <property type="entry name" value="NUDIX"/>
    <property type="match status" value="1"/>
</dbReference>
<comment type="similarity">
    <text evidence="2 5">Belongs to the Nudix hydrolase family.</text>
</comment>
<dbReference type="InterPro" id="IPR029033">
    <property type="entry name" value="His_PPase_superfam"/>
</dbReference>